<keyword evidence="2" id="KW-1185">Reference proteome</keyword>
<dbReference type="OrthoDB" id="2014201at2759"/>
<evidence type="ECO:0000313" key="1">
    <source>
        <dbReference type="EMBL" id="OWF39861.1"/>
    </source>
</evidence>
<name>A0A210PTN7_MIZYE</name>
<organism evidence="1 2">
    <name type="scientific">Mizuhopecten yessoensis</name>
    <name type="common">Japanese scallop</name>
    <name type="synonym">Patinopecten yessoensis</name>
    <dbReference type="NCBI Taxonomy" id="6573"/>
    <lineage>
        <taxon>Eukaryota</taxon>
        <taxon>Metazoa</taxon>
        <taxon>Spiralia</taxon>
        <taxon>Lophotrochozoa</taxon>
        <taxon>Mollusca</taxon>
        <taxon>Bivalvia</taxon>
        <taxon>Autobranchia</taxon>
        <taxon>Pteriomorphia</taxon>
        <taxon>Pectinida</taxon>
        <taxon>Pectinoidea</taxon>
        <taxon>Pectinidae</taxon>
        <taxon>Mizuhopecten</taxon>
    </lineage>
</organism>
<dbReference type="AlphaFoldDB" id="A0A210PTN7"/>
<reference evidence="1 2" key="1">
    <citation type="journal article" date="2017" name="Nat. Ecol. Evol.">
        <title>Scallop genome provides insights into evolution of bilaterian karyotype and development.</title>
        <authorList>
            <person name="Wang S."/>
            <person name="Zhang J."/>
            <person name="Jiao W."/>
            <person name="Li J."/>
            <person name="Xun X."/>
            <person name="Sun Y."/>
            <person name="Guo X."/>
            <person name="Huan P."/>
            <person name="Dong B."/>
            <person name="Zhang L."/>
            <person name="Hu X."/>
            <person name="Sun X."/>
            <person name="Wang J."/>
            <person name="Zhao C."/>
            <person name="Wang Y."/>
            <person name="Wang D."/>
            <person name="Huang X."/>
            <person name="Wang R."/>
            <person name="Lv J."/>
            <person name="Li Y."/>
            <person name="Zhang Z."/>
            <person name="Liu B."/>
            <person name="Lu W."/>
            <person name="Hui Y."/>
            <person name="Liang J."/>
            <person name="Zhou Z."/>
            <person name="Hou R."/>
            <person name="Li X."/>
            <person name="Liu Y."/>
            <person name="Li H."/>
            <person name="Ning X."/>
            <person name="Lin Y."/>
            <person name="Zhao L."/>
            <person name="Xing Q."/>
            <person name="Dou J."/>
            <person name="Li Y."/>
            <person name="Mao J."/>
            <person name="Guo H."/>
            <person name="Dou H."/>
            <person name="Li T."/>
            <person name="Mu C."/>
            <person name="Jiang W."/>
            <person name="Fu Q."/>
            <person name="Fu X."/>
            <person name="Miao Y."/>
            <person name="Liu J."/>
            <person name="Yu Q."/>
            <person name="Li R."/>
            <person name="Liao H."/>
            <person name="Li X."/>
            <person name="Kong Y."/>
            <person name="Jiang Z."/>
            <person name="Chourrout D."/>
            <person name="Li R."/>
            <person name="Bao Z."/>
        </authorList>
    </citation>
    <scope>NUCLEOTIDE SEQUENCE [LARGE SCALE GENOMIC DNA]</scope>
    <source>
        <strain evidence="1 2">PY_sf001</strain>
    </source>
</reference>
<sequence length="130" mass="15440">MRRHFRGTMLFLTIITRVVYWYMDHNNPAKLAKQEKELQKVKSCVKTVKFAEPEKKQILIHTATENNVELIKEKQKGEMNSEKLKTEYKCTGCTDEDSTRRRQWEKNEIDYMGLDSFDNIMAKLDQSMSK</sequence>
<comment type="caution">
    <text evidence="1">The sequence shown here is derived from an EMBL/GenBank/DDBJ whole genome shotgun (WGS) entry which is preliminary data.</text>
</comment>
<accession>A0A210PTN7</accession>
<gene>
    <name evidence="1" type="ORF">KP79_PYT08897</name>
</gene>
<evidence type="ECO:0000313" key="2">
    <source>
        <dbReference type="Proteomes" id="UP000242188"/>
    </source>
</evidence>
<proteinExistence type="predicted"/>
<protein>
    <submittedName>
        <fullName evidence="1">Uncharacterized protein</fullName>
    </submittedName>
</protein>
<dbReference type="Proteomes" id="UP000242188">
    <property type="component" value="Unassembled WGS sequence"/>
</dbReference>
<dbReference type="EMBL" id="NEDP02005505">
    <property type="protein sequence ID" value="OWF39861.1"/>
    <property type="molecule type" value="Genomic_DNA"/>
</dbReference>